<gene>
    <name evidence="1" type="ORF">CANARDRAFT_174145</name>
</gene>
<dbReference type="AlphaFoldDB" id="A0A1E4T994"/>
<organism evidence="1 2">
    <name type="scientific">[Candida] arabinofermentans NRRL YB-2248</name>
    <dbReference type="NCBI Taxonomy" id="983967"/>
    <lineage>
        <taxon>Eukaryota</taxon>
        <taxon>Fungi</taxon>
        <taxon>Dikarya</taxon>
        <taxon>Ascomycota</taxon>
        <taxon>Saccharomycotina</taxon>
        <taxon>Pichiomycetes</taxon>
        <taxon>Pichiales</taxon>
        <taxon>Pichiaceae</taxon>
        <taxon>Ogataea</taxon>
        <taxon>Ogataea/Candida clade</taxon>
    </lineage>
</organism>
<evidence type="ECO:0000313" key="2">
    <source>
        <dbReference type="Proteomes" id="UP000094801"/>
    </source>
</evidence>
<accession>A0A1E4T994</accession>
<dbReference type="Proteomes" id="UP000094801">
    <property type="component" value="Unassembled WGS sequence"/>
</dbReference>
<protein>
    <submittedName>
        <fullName evidence="1">Uncharacterized protein</fullName>
    </submittedName>
</protein>
<keyword evidence="2" id="KW-1185">Reference proteome</keyword>
<dbReference type="EMBL" id="KV453847">
    <property type="protein sequence ID" value="ODV88314.1"/>
    <property type="molecule type" value="Genomic_DNA"/>
</dbReference>
<proteinExistence type="predicted"/>
<sequence length="59" mass="6903">MKIIFPNLLLENISTMQNKSYESKIWGEWSDIKDCLVIIVEETSVSVRAKVLLYKKDLE</sequence>
<reference evidence="2" key="1">
    <citation type="submission" date="2016-04" db="EMBL/GenBank/DDBJ databases">
        <title>Comparative genomics of biotechnologically important yeasts.</title>
        <authorList>
            <consortium name="DOE Joint Genome Institute"/>
            <person name="Riley R."/>
            <person name="Haridas S."/>
            <person name="Wolfe K.H."/>
            <person name="Lopes M.R."/>
            <person name="Hittinger C.T."/>
            <person name="Goker M."/>
            <person name="Salamov A."/>
            <person name="Wisecaver J."/>
            <person name="Long T.M."/>
            <person name="Aerts A.L."/>
            <person name="Barry K."/>
            <person name="Choi C."/>
            <person name="Clum A."/>
            <person name="Coughlan A.Y."/>
            <person name="Deshpande S."/>
            <person name="Douglass A.P."/>
            <person name="Hanson S.J."/>
            <person name="Klenk H.-P."/>
            <person name="Labutti K."/>
            <person name="Lapidus A."/>
            <person name="Lindquist E."/>
            <person name="Lipzen A."/>
            <person name="Meier-Kolthoff J.P."/>
            <person name="Ohm R.A."/>
            <person name="Otillar R.P."/>
            <person name="Pangilinan J."/>
            <person name="Peng Y."/>
            <person name="Rokas A."/>
            <person name="Rosa C.A."/>
            <person name="Scheuner C."/>
            <person name="Sibirny A.A."/>
            <person name="Slot J.C."/>
            <person name="Stielow J.B."/>
            <person name="Sun H."/>
            <person name="Kurtzman C.P."/>
            <person name="Blackwell M."/>
            <person name="Grigoriev I.V."/>
            <person name="Jeffries T.W."/>
        </authorList>
    </citation>
    <scope>NUCLEOTIDE SEQUENCE [LARGE SCALE GENOMIC DNA]</scope>
    <source>
        <strain evidence="2">NRRL YB-2248</strain>
    </source>
</reference>
<name>A0A1E4T994_9ASCO</name>
<evidence type="ECO:0000313" key="1">
    <source>
        <dbReference type="EMBL" id="ODV88314.1"/>
    </source>
</evidence>